<dbReference type="Proteomes" id="UP001373714">
    <property type="component" value="Unassembled WGS sequence"/>
</dbReference>
<dbReference type="CDD" id="cd18186">
    <property type="entry name" value="BTB_POZ_ZBTB_KLHL-like"/>
    <property type="match status" value="1"/>
</dbReference>
<dbReference type="Gene3D" id="3.30.710.10">
    <property type="entry name" value="Potassium Channel Kv1.1, Chain A"/>
    <property type="match status" value="1"/>
</dbReference>
<feature type="region of interest" description="Disordered" evidence="1">
    <location>
        <begin position="63"/>
        <end position="178"/>
    </location>
</feature>
<gene>
    <name evidence="3" type="ORF">TWF730_006280</name>
</gene>
<comment type="caution">
    <text evidence="3">The sequence shown here is derived from an EMBL/GenBank/DDBJ whole genome shotgun (WGS) entry which is preliminary data.</text>
</comment>
<dbReference type="SUPFAM" id="SSF54695">
    <property type="entry name" value="POZ domain"/>
    <property type="match status" value="1"/>
</dbReference>
<feature type="region of interest" description="Disordered" evidence="1">
    <location>
        <begin position="1"/>
        <end position="32"/>
    </location>
</feature>
<dbReference type="AlphaFoldDB" id="A0AAV9VHB9"/>
<dbReference type="PROSITE" id="PS50097">
    <property type="entry name" value="BTB"/>
    <property type="match status" value="1"/>
</dbReference>
<feature type="compositionally biased region" description="Basic and acidic residues" evidence="1">
    <location>
        <begin position="98"/>
        <end position="107"/>
    </location>
</feature>
<evidence type="ECO:0000313" key="3">
    <source>
        <dbReference type="EMBL" id="KAK6360127.1"/>
    </source>
</evidence>
<feature type="region of interest" description="Disordered" evidence="1">
    <location>
        <begin position="446"/>
        <end position="473"/>
    </location>
</feature>
<evidence type="ECO:0000313" key="4">
    <source>
        <dbReference type="Proteomes" id="UP001373714"/>
    </source>
</evidence>
<organism evidence="3 4">
    <name type="scientific">Orbilia blumenaviensis</name>
    <dbReference type="NCBI Taxonomy" id="1796055"/>
    <lineage>
        <taxon>Eukaryota</taxon>
        <taxon>Fungi</taxon>
        <taxon>Dikarya</taxon>
        <taxon>Ascomycota</taxon>
        <taxon>Pezizomycotina</taxon>
        <taxon>Orbiliomycetes</taxon>
        <taxon>Orbiliales</taxon>
        <taxon>Orbiliaceae</taxon>
        <taxon>Orbilia</taxon>
    </lineage>
</organism>
<feature type="compositionally biased region" description="Pro residues" evidence="1">
    <location>
        <begin position="79"/>
        <end position="92"/>
    </location>
</feature>
<dbReference type="InterPro" id="IPR000210">
    <property type="entry name" value="BTB/POZ_dom"/>
</dbReference>
<keyword evidence="4" id="KW-1185">Reference proteome</keyword>
<evidence type="ECO:0000256" key="1">
    <source>
        <dbReference type="SAM" id="MobiDB-lite"/>
    </source>
</evidence>
<feature type="compositionally biased region" description="Basic and acidic residues" evidence="1">
    <location>
        <begin position="139"/>
        <end position="170"/>
    </location>
</feature>
<accession>A0AAV9VHB9</accession>
<feature type="compositionally biased region" description="Low complexity" evidence="1">
    <location>
        <begin position="69"/>
        <end position="78"/>
    </location>
</feature>
<dbReference type="EMBL" id="JAVHNS010000003">
    <property type="protein sequence ID" value="KAK6360127.1"/>
    <property type="molecule type" value="Genomic_DNA"/>
</dbReference>
<dbReference type="InterPro" id="IPR011333">
    <property type="entry name" value="SKP1/BTB/POZ_sf"/>
</dbReference>
<protein>
    <recommendedName>
        <fullName evidence="2">BTB domain-containing protein</fullName>
    </recommendedName>
</protein>
<name>A0AAV9VHB9_9PEZI</name>
<feature type="domain" description="BTB" evidence="2">
    <location>
        <begin position="208"/>
        <end position="270"/>
    </location>
</feature>
<feature type="compositionally biased region" description="Basic and acidic residues" evidence="1">
    <location>
        <begin position="514"/>
        <end position="526"/>
    </location>
</feature>
<feature type="compositionally biased region" description="Polar residues" evidence="1">
    <location>
        <begin position="20"/>
        <end position="30"/>
    </location>
</feature>
<evidence type="ECO:0000259" key="2">
    <source>
        <dbReference type="PROSITE" id="PS50097"/>
    </source>
</evidence>
<feature type="compositionally biased region" description="Low complexity" evidence="1">
    <location>
        <begin position="454"/>
        <end position="471"/>
    </location>
</feature>
<sequence>MSAPKKDPFECLNPFRKLKQGSSDTNNLKSEGSIAGVVSVSTMSASKTPDKTSQPSLSYAAVVAGTKTPRVQQLQSPQQPKPPAGHQPPAPDYTPWTMRKDGEESPLFRKSLIGLHPYSPPSSAIPENLKIPHGLENPATKKEKGPDGLKESTSAKKTEENVGLKDKDSDIMMDDGDKDWEDEEDAERVELSPEILASPIIHLVLDHTDLSGHDEKVTFRVHKALLEQSSFIKDMLGTTTDEILLDSRLKPYAVDAVIQFLYIGEIDLTHKFGTIEDFEESFDKLTNVEWTSCYLGIASCRNAVFEKIEAAYRSFEFGFNHSAAGQRIKMTKWIYGIDENYIEPGGWVHRMRRRVLSGWCRDISSIQTDQKLLESFENIISEFPEFAFELNDFLTERAREEPKMQSRLEAFRRAEKAGNERFERQRALMFPGAVAHRSRLQLPTYQLGKPAHDNPLTSSSSPTYTPNDTNSRPFILSADAPSFVPSGKTSLLDDTLGNKTPDYVPQVDAVTPSKPDREPKLEEPPLRKRASRVTNLKPDH</sequence>
<feature type="region of interest" description="Disordered" evidence="1">
    <location>
        <begin position="487"/>
        <end position="540"/>
    </location>
</feature>
<reference evidence="3 4" key="1">
    <citation type="submission" date="2019-10" db="EMBL/GenBank/DDBJ databases">
        <authorList>
            <person name="Palmer J.M."/>
        </authorList>
    </citation>
    <scope>NUCLEOTIDE SEQUENCE [LARGE SCALE GENOMIC DNA]</scope>
    <source>
        <strain evidence="3 4">TWF730</strain>
    </source>
</reference>
<proteinExistence type="predicted"/>